<evidence type="ECO:0000313" key="2">
    <source>
        <dbReference type="Proteomes" id="UP000639859"/>
    </source>
</evidence>
<gene>
    <name evidence="1" type="ORF">I4Q42_08505</name>
</gene>
<dbReference type="Proteomes" id="UP000639859">
    <property type="component" value="Unassembled WGS sequence"/>
</dbReference>
<name>A0ABS0SWB6_9CAUL</name>
<keyword evidence="2" id="KW-1185">Reference proteome</keyword>
<evidence type="ECO:0000313" key="1">
    <source>
        <dbReference type="EMBL" id="MBI1683706.1"/>
    </source>
</evidence>
<dbReference type="RefSeq" id="WP_198575637.1">
    <property type="nucleotide sequence ID" value="NZ_JADWOX010000004.1"/>
</dbReference>
<proteinExistence type="predicted"/>
<comment type="caution">
    <text evidence="1">The sequence shown here is derived from an EMBL/GenBank/DDBJ whole genome shotgun (WGS) entry which is preliminary data.</text>
</comment>
<sequence length="189" mass="22033">MWDFHSRREWWRRHRYDGTQLSSWTGPIKLDFRIRRHFGMATGTTYQFAVGAWPDTLSESLVVSEGAFDFLEPPLRRAWPQMHPYARYGASLIPAEARVAFIEALRREKARLRRLRYAAALASPRRLLSRRFDTFSPPFINGSCGYEAGEIRQEFARNPLLYFQLADLFESLATWLDSTLDQEVSLLGI</sequence>
<dbReference type="EMBL" id="JADWOX010000004">
    <property type="protein sequence ID" value="MBI1683706.1"/>
    <property type="molecule type" value="Genomic_DNA"/>
</dbReference>
<protein>
    <submittedName>
        <fullName evidence="1">Uncharacterized protein</fullName>
    </submittedName>
</protein>
<accession>A0ABS0SWB6</accession>
<reference evidence="1 2" key="1">
    <citation type="submission" date="2020-11" db="EMBL/GenBank/DDBJ databases">
        <title>genome sequence of strain KACC 18849.</title>
        <authorList>
            <person name="Gao J."/>
            <person name="Zhang X."/>
        </authorList>
    </citation>
    <scope>NUCLEOTIDE SEQUENCE [LARGE SCALE GENOMIC DNA]</scope>
    <source>
        <strain evidence="1 2">KACC 18849</strain>
    </source>
</reference>
<organism evidence="1 2">
    <name type="scientific">Caulobacter hibisci</name>
    <dbReference type="NCBI Taxonomy" id="2035993"/>
    <lineage>
        <taxon>Bacteria</taxon>
        <taxon>Pseudomonadati</taxon>
        <taxon>Pseudomonadota</taxon>
        <taxon>Alphaproteobacteria</taxon>
        <taxon>Caulobacterales</taxon>
        <taxon>Caulobacteraceae</taxon>
        <taxon>Caulobacter</taxon>
    </lineage>
</organism>